<dbReference type="AlphaFoldDB" id="A0AAQ6IDJ4"/>
<feature type="transmembrane region" description="Helical" evidence="2">
    <location>
        <begin position="12"/>
        <end position="33"/>
    </location>
</feature>
<keyword evidence="5" id="KW-1185">Reference proteome</keyword>
<dbReference type="InterPro" id="IPR029058">
    <property type="entry name" value="AB_hydrolase_fold"/>
</dbReference>
<dbReference type="Ensembl" id="ENSATET00000079090.1">
    <property type="protein sequence ID" value="ENSATEP00000072721.1"/>
    <property type="gene ID" value="ENSATEG00000030920.1"/>
</dbReference>
<feature type="domain" description="BD-FAE-like" evidence="3">
    <location>
        <begin position="102"/>
        <end position="318"/>
    </location>
</feature>
<reference evidence="4" key="2">
    <citation type="submission" date="2025-08" db="UniProtKB">
        <authorList>
            <consortium name="Ensembl"/>
        </authorList>
    </citation>
    <scope>IDENTIFICATION</scope>
</reference>
<reference evidence="4 5" key="1">
    <citation type="submission" date="2021-04" db="EMBL/GenBank/DDBJ databases">
        <authorList>
            <consortium name="Wellcome Sanger Institute Data Sharing"/>
        </authorList>
    </citation>
    <scope>NUCLEOTIDE SEQUENCE [LARGE SCALE GENOMIC DNA]</scope>
</reference>
<name>A0AAQ6IDJ4_ANATE</name>
<accession>A0AAQ6IDJ4</accession>
<dbReference type="GO" id="GO:0004061">
    <property type="term" value="F:arylformamidase activity"/>
    <property type="evidence" value="ECO:0007669"/>
    <property type="project" value="TreeGrafter"/>
</dbReference>
<dbReference type="InterPro" id="IPR049492">
    <property type="entry name" value="BD-FAE-like_dom"/>
</dbReference>
<organism evidence="4 5">
    <name type="scientific">Anabas testudineus</name>
    <name type="common">Climbing perch</name>
    <name type="synonym">Anthias testudineus</name>
    <dbReference type="NCBI Taxonomy" id="64144"/>
    <lineage>
        <taxon>Eukaryota</taxon>
        <taxon>Metazoa</taxon>
        <taxon>Chordata</taxon>
        <taxon>Craniata</taxon>
        <taxon>Vertebrata</taxon>
        <taxon>Euteleostomi</taxon>
        <taxon>Actinopterygii</taxon>
        <taxon>Neopterygii</taxon>
        <taxon>Teleostei</taxon>
        <taxon>Neoteleostei</taxon>
        <taxon>Acanthomorphata</taxon>
        <taxon>Anabantaria</taxon>
        <taxon>Anabantiformes</taxon>
        <taxon>Anabantoidei</taxon>
        <taxon>Anabantidae</taxon>
        <taxon>Anabas</taxon>
    </lineage>
</organism>
<sequence>MSGIKYHMSVPVAVGVLLVGLPYSISIAVQWVYGWPNNPGYKKYIEALKPRRIYCLTRAVLETLKYLQYGRLYFQWKSWYKNNRNRKQFMKGITFGRRSNKLDLYHPPNVDRTEDAIAPLVVFIYGGAWGSGDRSMYCLLAKQMAEELKATVICPDYCIYPKGNVLGMVQDIADCLVWAQQSGQKLNFDKDNIVLIGHSAGAHLCALTTLFLIDTRDELFIETTKQRDITRAIRGVIGLSGVYNIMDHYEHEQTRAVEYVSSMHKAMNGIENFAYYSPTHFLNKINQDKLNRVPPFTLLHGTNDIIVPVESSTKFSELLNALSVKVSLFLLPRVDHTEMVTDLMAPDRRFYHPIYSCIKTEYRKLLGQPADFPQHHQSSE</sequence>
<dbReference type="GeneTree" id="ENSGT00500000045469"/>
<evidence type="ECO:0000313" key="4">
    <source>
        <dbReference type="Ensembl" id="ENSATEP00000072721.1"/>
    </source>
</evidence>
<evidence type="ECO:0000313" key="5">
    <source>
        <dbReference type="Proteomes" id="UP000265040"/>
    </source>
</evidence>
<protein>
    <recommendedName>
        <fullName evidence="3">BD-FAE-like domain-containing protein</fullName>
    </recommendedName>
</protein>
<keyword evidence="2" id="KW-0812">Transmembrane</keyword>
<dbReference type="RefSeq" id="XP_026198907.1">
    <property type="nucleotide sequence ID" value="XM_026343122.1"/>
</dbReference>
<evidence type="ECO:0000259" key="3">
    <source>
        <dbReference type="Pfam" id="PF20434"/>
    </source>
</evidence>
<dbReference type="Proteomes" id="UP000265040">
    <property type="component" value="Chromosome 9"/>
</dbReference>
<keyword evidence="2" id="KW-1133">Transmembrane helix</keyword>
<evidence type="ECO:0000256" key="2">
    <source>
        <dbReference type="SAM" id="Phobius"/>
    </source>
</evidence>
<dbReference type="InterPro" id="IPR050300">
    <property type="entry name" value="GDXG_lipolytic_enzyme"/>
</dbReference>
<dbReference type="Pfam" id="PF20434">
    <property type="entry name" value="BD-FAE"/>
    <property type="match status" value="1"/>
</dbReference>
<keyword evidence="2" id="KW-0472">Membrane</keyword>
<dbReference type="Gene3D" id="3.40.50.1820">
    <property type="entry name" value="alpha/beta hydrolase"/>
    <property type="match status" value="1"/>
</dbReference>
<dbReference type="GeneID" id="113150565"/>
<dbReference type="RefSeq" id="XP_026198908.1">
    <property type="nucleotide sequence ID" value="XM_026343123.1"/>
</dbReference>
<evidence type="ECO:0000256" key="1">
    <source>
        <dbReference type="ARBA" id="ARBA00022801"/>
    </source>
</evidence>
<dbReference type="SUPFAM" id="SSF53474">
    <property type="entry name" value="alpha/beta-Hydrolases"/>
    <property type="match status" value="1"/>
</dbReference>
<reference evidence="4" key="3">
    <citation type="submission" date="2025-09" db="UniProtKB">
        <authorList>
            <consortium name="Ensembl"/>
        </authorList>
    </citation>
    <scope>IDENTIFICATION</scope>
</reference>
<keyword evidence="1" id="KW-0378">Hydrolase</keyword>
<dbReference type="PANTHER" id="PTHR48081:SF33">
    <property type="entry name" value="KYNURENINE FORMAMIDASE"/>
    <property type="match status" value="1"/>
</dbReference>
<proteinExistence type="predicted"/>
<dbReference type="PANTHER" id="PTHR48081">
    <property type="entry name" value="AB HYDROLASE SUPERFAMILY PROTEIN C4A8.06C"/>
    <property type="match status" value="1"/>
</dbReference>